<dbReference type="Proteomes" id="UP000037179">
    <property type="component" value="Unassembled WGS sequence"/>
</dbReference>
<name>A0ABC9YT92_9NOCA</name>
<dbReference type="RefSeq" id="WP_052486625.1">
    <property type="nucleotide sequence ID" value="NZ_AP028459.1"/>
</dbReference>
<sequence>MVESNYNKYGIGQVDGTSFVMPKSEADALLASMKGNPAAMEKALGLPDGFLKSNNLVRADIRHLDTAGLRIPSGNEADANSQRIPGCKLPSGGNEAMVDVGGVKPGTDYNVTETK</sequence>
<evidence type="ECO:0000313" key="5">
    <source>
        <dbReference type="Proteomes" id="UP000180166"/>
    </source>
</evidence>
<dbReference type="AlphaFoldDB" id="A0ABC9YT92"/>
<dbReference type="KEGG" id="nsr:NS506_03240"/>
<gene>
    <name evidence="2" type="ORF">NS506_03240</name>
    <name evidence="3" type="ORF">NSK11_contig00037-0041</name>
</gene>
<reference evidence="3 4" key="2">
    <citation type="journal article" date="2016" name="Genome Announc.">
        <title>Draft Genome Sequence of Erythromycin- and Oxytetracycline-Sensitive Nocardia seriolae Strain U-1 (NBRC 110359).</title>
        <authorList>
            <person name="Imajoh M."/>
            <person name="Sukeda M."/>
            <person name="Shimizu M."/>
            <person name="Yamane J."/>
            <person name="Ohnishi K."/>
            <person name="Oshima S."/>
        </authorList>
    </citation>
    <scope>NUCLEOTIDE SEQUENCE [LARGE SCALE GENOMIC DNA]</scope>
    <source>
        <strain evidence="3 4">U-1</strain>
    </source>
</reference>
<dbReference type="EMBL" id="CP017839">
    <property type="protein sequence ID" value="APA97293.1"/>
    <property type="molecule type" value="Genomic_DNA"/>
</dbReference>
<dbReference type="Proteomes" id="UP000180166">
    <property type="component" value="Chromosome"/>
</dbReference>
<organism evidence="3 4">
    <name type="scientific">Nocardia seriolae</name>
    <dbReference type="NCBI Taxonomy" id="37332"/>
    <lineage>
        <taxon>Bacteria</taxon>
        <taxon>Bacillati</taxon>
        <taxon>Actinomycetota</taxon>
        <taxon>Actinomycetes</taxon>
        <taxon>Mycobacteriales</taxon>
        <taxon>Nocardiaceae</taxon>
        <taxon>Nocardia</taxon>
    </lineage>
</organism>
<evidence type="ECO:0000313" key="4">
    <source>
        <dbReference type="Proteomes" id="UP000037179"/>
    </source>
</evidence>
<evidence type="ECO:0000313" key="2">
    <source>
        <dbReference type="EMBL" id="APA97293.1"/>
    </source>
</evidence>
<feature type="region of interest" description="Disordered" evidence="1">
    <location>
        <begin position="70"/>
        <end position="115"/>
    </location>
</feature>
<proteinExistence type="predicted"/>
<dbReference type="EMBL" id="BBYQ01000037">
    <property type="protein sequence ID" value="GAP28520.1"/>
    <property type="molecule type" value="Genomic_DNA"/>
</dbReference>
<accession>A0ABC9YT92</accession>
<protein>
    <submittedName>
        <fullName evidence="3">Uncharacterized protein</fullName>
    </submittedName>
</protein>
<keyword evidence="4" id="KW-1185">Reference proteome</keyword>
<reference evidence="2 5" key="3">
    <citation type="submission" date="2016-10" db="EMBL/GenBank/DDBJ databases">
        <title>Genome sequence of Nocardia seriolae strain EM150506, isolated from Anguila japonica.</title>
        <authorList>
            <person name="Han H.-J."/>
        </authorList>
    </citation>
    <scope>NUCLEOTIDE SEQUENCE [LARGE SCALE GENOMIC DNA]</scope>
    <source>
        <strain evidence="2 5">EM150506</strain>
    </source>
</reference>
<evidence type="ECO:0000313" key="3">
    <source>
        <dbReference type="EMBL" id="GAP28520.1"/>
    </source>
</evidence>
<evidence type="ECO:0000256" key="1">
    <source>
        <dbReference type="SAM" id="MobiDB-lite"/>
    </source>
</evidence>
<reference evidence="4" key="1">
    <citation type="submission" date="2015-07" db="EMBL/GenBank/DDBJ databases">
        <title>Nocardia seriolae U-1 whole genome shotgun sequence.</title>
        <authorList>
            <person name="Imajoh M."/>
            <person name="Fukumoto Y."/>
            <person name="Sukeda M."/>
            <person name="Yamane J."/>
            <person name="Yamasaki K."/>
            <person name="Shimizu M."/>
            <person name="Ohnishi K."/>
            <person name="Oshima S."/>
        </authorList>
    </citation>
    <scope>NUCLEOTIDE SEQUENCE [LARGE SCALE GENOMIC DNA]</scope>
    <source>
        <strain evidence="4">U-1</strain>
    </source>
</reference>